<dbReference type="EMBL" id="BGPR01000009">
    <property type="protein sequence ID" value="GBL76170.1"/>
    <property type="molecule type" value="Genomic_DNA"/>
</dbReference>
<reference evidence="1 2" key="1">
    <citation type="journal article" date="2019" name="Sci. Rep.">
        <title>Orb-weaving spider Araneus ventricosus genome elucidates the spidroin gene catalogue.</title>
        <authorList>
            <person name="Kono N."/>
            <person name="Nakamura H."/>
            <person name="Ohtoshi R."/>
            <person name="Moran D.A.P."/>
            <person name="Shinohara A."/>
            <person name="Yoshida Y."/>
            <person name="Fujiwara M."/>
            <person name="Mori M."/>
            <person name="Tomita M."/>
            <person name="Arakawa K."/>
        </authorList>
    </citation>
    <scope>NUCLEOTIDE SEQUENCE [LARGE SCALE GENOMIC DNA]</scope>
</reference>
<name>A0A4Y2A8Z9_ARAVE</name>
<gene>
    <name evidence="1" type="ORF">AVEN_234452_1</name>
</gene>
<comment type="caution">
    <text evidence="1">The sequence shown here is derived from an EMBL/GenBank/DDBJ whole genome shotgun (WGS) entry which is preliminary data.</text>
</comment>
<protein>
    <submittedName>
        <fullName evidence="1">Uncharacterized protein</fullName>
    </submittedName>
</protein>
<organism evidence="1 2">
    <name type="scientific">Araneus ventricosus</name>
    <name type="common">Orbweaver spider</name>
    <name type="synonym">Epeira ventricosa</name>
    <dbReference type="NCBI Taxonomy" id="182803"/>
    <lineage>
        <taxon>Eukaryota</taxon>
        <taxon>Metazoa</taxon>
        <taxon>Ecdysozoa</taxon>
        <taxon>Arthropoda</taxon>
        <taxon>Chelicerata</taxon>
        <taxon>Arachnida</taxon>
        <taxon>Araneae</taxon>
        <taxon>Araneomorphae</taxon>
        <taxon>Entelegynae</taxon>
        <taxon>Araneoidea</taxon>
        <taxon>Araneidae</taxon>
        <taxon>Araneus</taxon>
    </lineage>
</organism>
<dbReference type="OrthoDB" id="6435150at2759"/>
<dbReference type="Proteomes" id="UP000499080">
    <property type="component" value="Unassembled WGS sequence"/>
</dbReference>
<evidence type="ECO:0000313" key="2">
    <source>
        <dbReference type="Proteomes" id="UP000499080"/>
    </source>
</evidence>
<proteinExistence type="predicted"/>
<accession>A0A4Y2A8Z9</accession>
<sequence>MHNKNLGRTWKNFAYELRSFFTEWVNGVKANSFEKVRDLIIADQIKHKVPQEVKDHFIDDWSKLNSPYDLVEKLDDYDTLMSTSEVNNCVRYYNKQNSFKDDPTVTTNKKKNCTVLHIIREVSQNASTARILGTFQGTVCC</sequence>
<dbReference type="AlphaFoldDB" id="A0A4Y2A8Z9"/>
<keyword evidence="2" id="KW-1185">Reference proteome</keyword>
<evidence type="ECO:0000313" key="1">
    <source>
        <dbReference type="EMBL" id="GBL76170.1"/>
    </source>
</evidence>